<dbReference type="Proteomes" id="UP000756346">
    <property type="component" value="Unassembled WGS sequence"/>
</dbReference>
<dbReference type="GeneID" id="70177814"/>
<sequence length="162" mass="17920">MRVQHRSGLHRTPSTLSATRPSWSDVSEPLPAWARRSASPTCITGFAVVKAVLVVPLREEHHPSAPHGSVRMGLRLWAWDCFSCSESPSSCLSLFFERGGSHGESDRTQMNIDDPRNRFSRARCTSQSVLGQAHLVTITPRAAQLCNGLCHEVRTSVYVIIL</sequence>
<dbReference type="AlphaFoldDB" id="A0A9P8Y4L5"/>
<dbReference type="RefSeq" id="XP_046011916.1">
    <property type="nucleotide sequence ID" value="XM_046148268.1"/>
</dbReference>
<gene>
    <name evidence="2" type="ORF">B0I36DRAFT_134381</name>
</gene>
<name>A0A9P8Y4L5_9PEZI</name>
<feature type="region of interest" description="Disordered" evidence="1">
    <location>
        <begin position="1"/>
        <end position="26"/>
    </location>
</feature>
<evidence type="ECO:0000256" key="1">
    <source>
        <dbReference type="SAM" id="MobiDB-lite"/>
    </source>
</evidence>
<proteinExistence type="predicted"/>
<dbReference type="EMBL" id="JAGTJQ010000006">
    <property type="protein sequence ID" value="KAH7029628.1"/>
    <property type="molecule type" value="Genomic_DNA"/>
</dbReference>
<comment type="caution">
    <text evidence="2">The sequence shown here is derived from an EMBL/GenBank/DDBJ whole genome shotgun (WGS) entry which is preliminary data.</text>
</comment>
<reference evidence="2" key="1">
    <citation type="journal article" date="2021" name="Nat. Commun.">
        <title>Genetic determinants of endophytism in the Arabidopsis root mycobiome.</title>
        <authorList>
            <person name="Mesny F."/>
            <person name="Miyauchi S."/>
            <person name="Thiergart T."/>
            <person name="Pickel B."/>
            <person name="Atanasova L."/>
            <person name="Karlsson M."/>
            <person name="Huettel B."/>
            <person name="Barry K.W."/>
            <person name="Haridas S."/>
            <person name="Chen C."/>
            <person name="Bauer D."/>
            <person name="Andreopoulos W."/>
            <person name="Pangilinan J."/>
            <person name="LaButti K."/>
            <person name="Riley R."/>
            <person name="Lipzen A."/>
            <person name="Clum A."/>
            <person name="Drula E."/>
            <person name="Henrissat B."/>
            <person name="Kohler A."/>
            <person name="Grigoriev I.V."/>
            <person name="Martin F.M."/>
            <person name="Hacquard S."/>
        </authorList>
    </citation>
    <scope>NUCLEOTIDE SEQUENCE</scope>
    <source>
        <strain evidence="2">MPI-CAGE-CH-0230</strain>
    </source>
</reference>
<evidence type="ECO:0000313" key="2">
    <source>
        <dbReference type="EMBL" id="KAH7029628.1"/>
    </source>
</evidence>
<accession>A0A9P8Y4L5</accession>
<protein>
    <submittedName>
        <fullName evidence="2">Uncharacterized protein</fullName>
    </submittedName>
</protein>
<feature type="compositionally biased region" description="Polar residues" evidence="1">
    <location>
        <begin position="12"/>
        <end position="25"/>
    </location>
</feature>
<keyword evidence="3" id="KW-1185">Reference proteome</keyword>
<organism evidence="2 3">
    <name type="scientific">Microdochium trichocladiopsis</name>
    <dbReference type="NCBI Taxonomy" id="1682393"/>
    <lineage>
        <taxon>Eukaryota</taxon>
        <taxon>Fungi</taxon>
        <taxon>Dikarya</taxon>
        <taxon>Ascomycota</taxon>
        <taxon>Pezizomycotina</taxon>
        <taxon>Sordariomycetes</taxon>
        <taxon>Xylariomycetidae</taxon>
        <taxon>Xylariales</taxon>
        <taxon>Microdochiaceae</taxon>
        <taxon>Microdochium</taxon>
    </lineage>
</organism>
<evidence type="ECO:0000313" key="3">
    <source>
        <dbReference type="Proteomes" id="UP000756346"/>
    </source>
</evidence>